<comment type="subcellular location">
    <subcellularLocation>
        <location evidence="2">Membrane</location>
    </subcellularLocation>
</comment>
<keyword evidence="21" id="KW-1185">Reference proteome</keyword>
<dbReference type="Pfam" id="PF00072">
    <property type="entry name" value="Response_reg"/>
    <property type="match status" value="2"/>
</dbReference>
<feature type="domain" description="Response regulatory" evidence="16">
    <location>
        <begin position="1189"/>
        <end position="1306"/>
    </location>
</feature>
<dbReference type="CDD" id="cd18774">
    <property type="entry name" value="PDC2_HK_sensor"/>
    <property type="match status" value="1"/>
</dbReference>
<evidence type="ECO:0000256" key="4">
    <source>
        <dbReference type="ARBA" id="ARBA00022553"/>
    </source>
</evidence>
<feature type="domain" description="Response regulatory" evidence="16">
    <location>
        <begin position="1070"/>
        <end position="1183"/>
    </location>
</feature>
<dbReference type="CDD" id="cd17574">
    <property type="entry name" value="REC_OmpR"/>
    <property type="match status" value="1"/>
</dbReference>
<dbReference type="STRING" id="571298.SAMN04488026_10633"/>
<evidence type="ECO:0000256" key="11">
    <source>
        <dbReference type="ARBA" id="ARBA00023306"/>
    </source>
</evidence>
<dbReference type="GO" id="GO:0006355">
    <property type="term" value="P:regulation of DNA-templated transcription"/>
    <property type="evidence" value="ECO:0007669"/>
    <property type="project" value="InterPro"/>
</dbReference>
<dbReference type="GO" id="GO:0000155">
    <property type="term" value="F:phosphorelay sensor kinase activity"/>
    <property type="evidence" value="ECO:0007669"/>
    <property type="project" value="InterPro"/>
</dbReference>
<dbReference type="PROSITE" id="PS50110">
    <property type="entry name" value="RESPONSE_REGULATORY"/>
    <property type="match status" value="2"/>
</dbReference>
<feature type="transmembrane region" description="Helical" evidence="14">
    <location>
        <begin position="424"/>
        <end position="446"/>
    </location>
</feature>
<evidence type="ECO:0000256" key="5">
    <source>
        <dbReference type="ARBA" id="ARBA00022679"/>
    </source>
</evidence>
<dbReference type="Pfam" id="PF00672">
    <property type="entry name" value="HAMP"/>
    <property type="match status" value="1"/>
</dbReference>
<dbReference type="NCBIfam" id="TIGR00229">
    <property type="entry name" value="sensory_box"/>
    <property type="match status" value="1"/>
</dbReference>
<dbReference type="PANTHER" id="PTHR43047">
    <property type="entry name" value="TWO-COMPONENT HISTIDINE PROTEIN KINASE"/>
    <property type="match status" value="1"/>
</dbReference>
<dbReference type="Pfam" id="PF02518">
    <property type="entry name" value="HATPase_c"/>
    <property type="match status" value="1"/>
</dbReference>
<gene>
    <name evidence="20" type="ORF">SAMN04488026_10633</name>
</gene>
<dbReference type="SUPFAM" id="SSF158472">
    <property type="entry name" value="HAMP domain-like"/>
    <property type="match status" value="1"/>
</dbReference>
<feature type="modified residue" description="4-aspartylphosphate" evidence="12">
    <location>
        <position position="1238"/>
    </location>
</feature>
<dbReference type="EC" id="2.7.13.3" evidence="3"/>
<dbReference type="SMART" id="SM00304">
    <property type="entry name" value="HAMP"/>
    <property type="match status" value="1"/>
</dbReference>
<feature type="coiled-coil region" evidence="13">
    <location>
        <begin position="636"/>
        <end position="670"/>
    </location>
</feature>
<dbReference type="CDD" id="cd00082">
    <property type="entry name" value="HisKA"/>
    <property type="match status" value="1"/>
</dbReference>
<dbReference type="InterPro" id="IPR003661">
    <property type="entry name" value="HisK_dim/P_dom"/>
</dbReference>
<proteinExistence type="predicted"/>
<dbReference type="Gene3D" id="6.10.340.10">
    <property type="match status" value="1"/>
</dbReference>
<dbReference type="FunFam" id="3.30.565.10:FF:000010">
    <property type="entry name" value="Sensor histidine kinase RcsC"/>
    <property type="match status" value="1"/>
</dbReference>
<evidence type="ECO:0000256" key="10">
    <source>
        <dbReference type="ARBA" id="ARBA00023136"/>
    </source>
</evidence>
<keyword evidence="9" id="KW-0902">Two-component regulatory system</keyword>
<dbReference type="Gene3D" id="3.30.450.20">
    <property type="entry name" value="PAS domain"/>
    <property type="match status" value="2"/>
</dbReference>
<feature type="coiled-coil region" evidence="13">
    <location>
        <begin position="771"/>
        <end position="801"/>
    </location>
</feature>
<dbReference type="InterPro" id="IPR036890">
    <property type="entry name" value="HATPase_C_sf"/>
</dbReference>
<keyword evidence="14" id="KW-0812">Transmembrane</keyword>
<accession>A0A1G9GF85</accession>
<name>A0A1G9GF85_9RHOB</name>
<keyword evidence="5" id="KW-0808">Transferase</keyword>
<evidence type="ECO:0000259" key="17">
    <source>
        <dbReference type="PROSITE" id="PS50112"/>
    </source>
</evidence>
<dbReference type="PROSITE" id="PS50113">
    <property type="entry name" value="PAC"/>
    <property type="match status" value="1"/>
</dbReference>
<evidence type="ECO:0000313" key="20">
    <source>
        <dbReference type="EMBL" id="SDK99340.1"/>
    </source>
</evidence>
<protein>
    <recommendedName>
        <fullName evidence="3">histidine kinase</fullName>
        <ecNumber evidence="3">2.7.13.3</ecNumber>
    </recommendedName>
</protein>
<evidence type="ECO:0000256" key="9">
    <source>
        <dbReference type="ARBA" id="ARBA00023012"/>
    </source>
</evidence>
<keyword evidence="11" id="KW-0131">Cell cycle</keyword>
<dbReference type="SUPFAM" id="SSF55874">
    <property type="entry name" value="ATPase domain of HSP90 chaperone/DNA topoisomerase II/histidine kinase"/>
    <property type="match status" value="1"/>
</dbReference>
<feature type="transmembrane region" description="Helical" evidence="14">
    <location>
        <begin position="20"/>
        <end position="43"/>
    </location>
</feature>
<dbReference type="PRINTS" id="PR00344">
    <property type="entry name" value="BCTRLSENSOR"/>
</dbReference>
<dbReference type="OrthoDB" id="9801651at2"/>
<keyword evidence="10 14" id="KW-0472">Membrane</keyword>
<evidence type="ECO:0000256" key="2">
    <source>
        <dbReference type="ARBA" id="ARBA00004370"/>
    </source>
</evidence>
<evidence type="ECO:0000259" key="18">
    <source>
        <dbReference type="PROSITE" id="PS50113"/>
    </source>
</evidence>
<dbReference type="Gene3D" id="3.40.50.2300">
    <property type="match status" value="2"/>
</dbReference>
<keyword evidence="4 12" id="KW-0597">Phosphoprotein</keyword>
<dbReference type="InterPro" id="IPR011006">
    <property type="entry name" value="CheY-like_superfamily"/>
</dbReference>
<dbReference type="InterPro" id="IPR004358">
    <property type="entry name" value="Sig_transdc_His_kin-like_C"/>
</dbReference>
<dbReference type="Pfam" id="PF12860">
    <property type="entry name" value="PAS_7"/>
    <property type="match status" value="1"/>
</dbReference>
<evidence type="ECO:0000259" key="19">
    <source>
        <dbReference type="PROSITE" id="PS50885"/>
    </source>
</evidence>
<keyword evidence="7" id="KW-0418">Kinase</keyword>
<dbReference type="CDD" id="cd00130">
    <property type="entry name" value="PAS"/>
    <property type="match status" value="1"/>
</dbReference>
<evidence type="ECO:0000256" key="6">
    <source>
        <dbReference type="ARBA" id="ARBA00022741"/>
    </source>
</evidence>
<dbReference type="PROSITE" id="PS50885">
    <property type="entry name" value="HAMP"/>
    <property type="match status" value="1"/>
</dbReference>
<dbReference type="InterPro" id="IPR000014">
    <property type="entry name" value="PAS"/>
</dbReference>
<dbReference type="InterPro" id="IPR000700">
    <property type="entry name" value="PAS-assoc_C"/>
</dbReference>
<dbReference type="EMBL" id="FNEK01000063">
    <property type="protein sequence ID" value="SDK99340.1"/>
    <property type="molecule type" value="Genomic_DNA"/>
</dbReference>
<dbReference type="PROSITE" id="PS50109">
    <property type="entry name" value="HIS_KIN"/>
    <property type="match status" value="1"/>
</dbReference>
<dbReference type="SUPFAM" id="SSF52172">
    <property type="entry name" value="CheY-like"/>
    <property type="match status" value="2"/>
</dbReference>
<dbReference type="Pfam" id="PF00989">
    <property type="entry name" value="PAS"/>
    <property type="match status" value="1"/>
</dbReference>
<evidence type="ECO:0000313" key="21">
    <source>
        <dbReference type="Proteomes" id="UP000199382"/>
    </source>
</evidence>
<dbReference type="Gene3D" id="1.10.287.130">
    <property type="match status" value="1"/>
</dbReference>
<evidence type="ECO:0000256" key="12">
    <source>
        <dbReference type="PROSITE-ProRule" id="PRU00169"/>
    </source>
</evidence>
<dbReference type="CDD" id="cd06225">
    <property type="entry name" value="HAMP"/>
    <property type="match status" value="1"/>
</dbReference>
<dbReference type="CDD" id="cd16922">
    <property type="entry name" value="HATPase_EvgS-ArcB-TorS-like"/>
    <property type="match status" value="1"/>
</dbReference>
<dbReference type="InterPro" id="IPR035965">
    <property type="entry name" value="PAS-like_dom_sf"/>
</dbReference>
<evidence type="ECO:0000256" key="1">
    <source>
        <dbReference type="ARBA" id="ARBA00000085"/>
    </source>
</evidence>
<dbReference type="InterPro" id="IPR013767">
    <property type="entry name" value="PAS_fold"/>
</dbReference>
<dbReference type="InterPro" id="IPR003594">
    <property type="entry name" value="HATPase_dom"/>
</dbReference>
<dbReference type="GO" id="GO:0005886">
    <property type="term" value="C:plasma membrane"/>
    <property type="evidence" value="ECO:0007669"/>
    <property type="project" value="TreeGrafter"/>
</dbReference>
<dbReference type="Pfam" id="PF00512">
    <property type="entry name" value="HisKA"/>
    <property type="match status" value="1"/>
</dbReference>
<evidence type="ECO:0000256" key="7">
    <source>
        <dbReference type="ARBA" id="ARBA00022777"/>
    </source>
</evidence>
<dbReference type="PROSITE" id="PS50112">
    <property type="entry name" value="PAS"/>
    <property type="match status" value="1"/>
</dbReference>
<dbReference type="GO" id="GO:0009927">
    <property type="term" value="F:histidine phosphotransfer kinase activity"/>
    <property type="evidence" value="ECO:0007669"/>
    <property type="project" value="TreeGrafter"/>
</dbReference>
<feature type="domain" description="HAMP" evidence="19">
    <location>
        <begin position="444"/>
        <end position="496"/>
    </location>
</feature>
<sequence>MTDVSKKTNDGDEKSHGLRIGTKLAVITILISMVAVSLSSLLAGNTSNQALKSAAFERLTAVRELKAQQIEDYFAQIRRQLAFISEDRSFKVEIQNLRSGLVHLSTVVDRADTDPTPGLLDFYAEDFLPKYQESDGAAESDIDLQSLLPRDSAGKFLQDRYMVNPTSLTSSVDAFGRSFSKIDTVLSEFKERFGFYDVLLVEPTRGRIVHSVDREIDFGTSLFDGPHSDTHLARSVISALAGRPGEVVLADFEPFLPSYGVPTAFAAIPIYDGPTLLAVLAVELPLTGINAIMTSNKAWSDVGLGASGETYLVGRDLMLRNQSRFLIEDRERYLEMITQVGLPEETVDRIARTNSSIGLQQVDTAGTRAALAGQTGTEAFPDYRNVEVLSSYRPLELAGLDWVIMSEIDRDEALADADKLIDRLILVASVILAFAIYASYLFSISLTRPLRSLSSNAARLTAGRFDTPINPETRDEIGDLARNFETLRLSMIKSLEDVERQKETLENTVAERTIELNDASAQLELALSKMSNGIYMLDGDMNYVLANQRYTEMFGMPSRLVKPGQPEEDVIRWHAENGEYGTGDTEQLVRTRLETLSEGHSSTVVLNTLAGRTIEIRTTPISGGGLVGVATDITTIKRNETKLLEQNENLKEIQGELKASEQRVSKIIEASPIGIITIDQKGTIETFSSAAESIFGYYHADIIGKNIKILTPKEIALEHDFYLERRTPGRSSTVVGQRRIVDGIRRDGTVFKLELRVEEVQVGDKVFYIGMVEDITERLELERQAEQAREQAELANQAKSAFLANMSHELRTPMNAIIGYSEMLAEDAEDDGLDEMLDDLGKITAAGRHLLSLINDILDLSKIEAGKMDLFLEDFSASEIAQDVASTAASLIEKNSNKLIVDIDQDLGTLRGDVTKIRQILFNLISNAAKFTSDGAITLEVKTTSLNMEPAVRFAVSDTGIGIPEDKLEHIFSEFSQADESTTRNYGGTGLGLALTKRFCELMGGAIQVESKLGQGSSFIVTLPTQVEKQHLGLEAEAKISDVSPDNPLPENDADAPDTKLPALAFRGNSVLVIDDEATARELLKKRLEAEGCNVILASSGAEGLALAEKHKPSLITLDVMMPGMDGWTVLRRLKADQNLSDIPVIMVSMVGNKAMSYSLGAVESLQKPVDRAKLSELIKKFATNTGKSALVVEDDPAARATMMRTLQADNWDVEEAENGEIGLEKTKERSFSIILLDLMMPVVNGFEFLERLRSSDHPSAESPVIIVTAMQLDASERKRLHANAHEVVQKTGDSIEEVLEEILALIQNRAESFGAKEQ</sequence>
<evidence type="ECO:0000256" key="13">
    <source>
        <dbReference type="SAM" id="Coils"/>
    </source>
</evidence>
<keyword evidence="13" id="KW-0175">Coiled coil</keyword>
<dbReference type="SMART" id="SM00448">
    <property type="entry name" value="REC"/>
    <property type="match status" value="2"/>
</dbReference>
<dbReference type="PANTHER" id="PTHR43047:SF63">
    <property type="entry name" value="HISTIDINE KINASE"/>
    <property type="match status" value="1"/>
</dbReference>
<comment type="catalytic activity">
    <reaction evidence="1">
        <text>ATP + protein L-histidine = ADP + protein N-phospho-L-histidine.</text>
        <dbReference type="EC" id="2.7.13.3"/>
    </reaction>
</comment>
<evidence type="ECO:0000256" key="8">
    <source>
        <dbReference type="ARBA" id="ARBA00022840"/>
    </source>
</evidence>
<feature type="coiled-coil region" evidence="13">
    <location>
        <begin position="488"/>
        <end position="522"/>
    </location>
</feature>
<dbReference type="InterPro" id="IPR001789">
    <property type="entry name" value="Sig_transdc_resp-reg_receiver"/>
</dbReference>
<evidence type="ECO:0000256" key="3">
    <source>
        <dbReference type="ARBA" id="ARBA00012438"/>
    </source>
</evidence>
<dbReference type="InterPro" id="IPR005467">
    <property type="entry name" value="His_kinase_dom"/>
</dbReference>
<dbReference type="RefSeq" id="WP_139188493.1">
    <property type="nucleotide sequence ID" value="NZ_FNEK01000063.1"/>
</dbReference>
<feature type="domain" description="Histidine kinase" evidence="15">
    <location>
        <begin position="805"/>
        <end position="1027"/>
    </location>
</feature>
<feature type="domain" description="PAS" evidence="17">
    <location>
        <begin position="660"/>
        <end position="714"/>
    </location>
</feature>
<dbReference type="SUPFAM" id="SSF55785">
    <property type="entry name" value="PYP-like sensor domain (PAS domain)"/>
    <property type="match status" value="2"/>
</dbReference>
<dbReference type="SMART" id="SM00387">
    <property type="entry name" value="HATPase_c"/>
    <property type="match status" value="1"/>
</dbReference>
<evidence type="ECO:0000259" key="15">
    <source>
        <dbReference type="PROSITE" id="PS50109"/>
    </source>
</evidence>
<reference evidence="20 21" key="1">
    <citation type="submission" date="2016-10" db="EMBL/GenBank/DDBJ databases">
        <authorList>
            <person name="de Groot N.N."/>
        </authorList>
    </citation>
    <scope>NUCLEOTIDE SEQUENCE [LARGE SCALE GENOMIC DNA]</scope>
    <source>
        <strain evidence="20 21">DSM 25294</strain>
    </source>
</reference>
<dbReference type="SMART" id="SM00388">
    <property type="entry name" value="HisKA"/>
    <property type="match status" value="1"/>
</dbReference>
<keyword evidence="8" id="KW-0067">ATP-binding</keyword>
<keyword evidence="14" id="KW-1133">Transmembrane helix</keyword>
<dbReference type="SUPFAM" id="SSF47384">
    <property type="entry name" value="Homodimeric domain of signal transducing histidine kinase"/>
    <property type="match status" value="1"/>
</dbReference>
<dbReference type="FunFam" id="1.10.287.130:FF:000038">
    <property type="entry name" value="Sensory transduction histidine kinase"/>
    <property type="match status" value="1"/>
</dbReference>
<dbReference type="Proteomes" id="UP000199382">
    <property type="component" value="Unassembled WGS sequence"/>
</dbReference>
<feature type="domain" description="PAC" evidence="18">
    <location>
        <begin position="734"/>
        <end position="787"/>
    </location>
</feature>
<dbReference type="Gene3D" id="3.30.565.10">
    <property type="entry name" value="Histidine kinase-like ATPase, C-terminal domain"/>
    <property type="match status" value="1"/>
</dbReference>
<dbReference type="InterPro" id="IPR003660">
    <property type="entry name" value="HAMP_dom"/>
</dbReference>
<evidence type="ECO:0000256" key="14">
    <source>
        <dbReference type="SAM" id="Phobius"/>
    </source>
</evidence>
<keyword evidence="6" id="KW-0547">Nucleotide-binding</keyword>
<organism evidence="20 21">
    <name type="scientific">Aliiruegeria lutimaris</name>
    <dbReference type="NCBI Taxonomy" id="571298"/>
    <lineage>
        <taxon>Bacteria</taxon>
        <taxon>Pseudomonadati</taxon>
        <taxon>Pseudomonadota</taxon>
        <taxon>Alphaproteobacteria</taxon>
        <taxon>Rhodobacterales</taxon>
        <taxon>Roseobacteraceae</taxon>
        <taxon>Aliiruegeria</taxon>
    </lineage>
</organism>
<evidence type="ECO:0000259" key="16">
    <source>
        <dbReference type="PROSITE" id="PS50110"/>
    </source>
</evidence>
<dbReference type="InterPro" id="IPR036097">
    <property type="entry name" value="HisK_dim/P_sf"/>
</dbReference>
<dbReference type="SMART" id="SM00091">
    <property type="entry name" value="PAS"/>
    <property type="match status" value="2"/>
</dbReference>
<dbReference type="GO" id="GO:0005524">
    <property type="term" value="F:ATP binding"/>
    <property type="evidence" value="ECO:0007669"/>
    <property type="project" value="UniProtKB-KW"/>
</dbReference>
<feature type="modified residue" description="4-aspartylphosphate" evidence="12">
    <location>
        <position position="1119"/>
    </location>
</feature>